<organism evidence="1 2">
    <name type="scientific">Flavobacterium jumunjinense</name>
    <dbReference type="NCBI Taxonomy" id="998845"/>
    <lineage>
        <taxon>Bacteria</taxon>
        <taxon>Pseudomonadati</taxon>
        <taxon>Bacteroidota</taxon>
        <taxon>Flavobacteriia</taxon>
        <taxon>Flavobacteriales</taxon>
        <taxon>Flavobacteriaceae</taxon>
        <taxon>Flavobacterium</taxon>
    </lineage>
</organism>
<evidence type="ECO:0008006" key="3">
    <source>
        <dbReference type="Google" id="ProtNLM"/>
    </source>
</evidence>
<name>A0ABV5GTN4_9FLAO</name>
<protein>
    <recommendedName>
        <fullName evidence="3">YtxH domain-containing protein</fullName>
    </recommendedName>
</protein>
<sequence length="49" mass="5653">MKITKKRENILFILVGLIFLVISANKNWDDIKKGAKDGYEDAKRTESIK</sequence>
<proteinExistence type="predicted"/>
<comment type="caution">
    <text evidence="1">The sequence shown here is derived from an EMBL/GenBank/DDBJ whole genome shotgun (WGS) entry which is preliminary data.</text>
</comment>
<gene>
    <name evidence="1" type="ORF">ACFFVF_19810</name>
</gene>
<evidence type="ECO:0000313" key="2">
    <source>
        <dbReference type="Proteomes" id="UP001589607"/>
    </source>
</evidence>
<dbReference type="EMBL" id="JBHMEY010000094">
    <property type="protein sequence ID" value="MFB9098757.1"/>
    <property type="molecule type" value="Genomic_DNA"/>
</dbReference>
<dbReference type="RefSeq" id="WP_236458524.1">
    <property type="nucleotide sequence ID" value="NZ_CBCSGE010000001.1"/>
</dbReference>
<accession>A0ABV5GTN4</accession>
<evidence type="ECO:0000313" key="1">
    <source>
        <dbReference type="EMBL" id="MFB9098757.1"/>
    </source>
</evidence>
<keyword evidence="2" id="KW-1185">Reference proteome</keyword>
<dbReference type="Proteomes" id="UP001589607">
    <property type="component" value="Unassembled WGS sequence"/>
</dbReference>
<reference evidence="1 2" key="1">
    <citation type="submission" date="2024-09" db="EMBL/GenBank/DDBJ databases">
        <authorList>
            <person name="Sun Q."/>
            <person name="Mori K."/>
        </authorList>
    </citation>
    <scope>NUCLEOTIDE SEQUENCE [LARGE SCALE GENOMIC DNA]</scope>
    <source>
        <strain evidence="1 2">CECT 7955</strain>
    </source>
</reference>